<keyword evidence="4" id="KW-0732">Signal</keyword>
<dbReference type="PANTHER" id="PTHR31826">
    <property type="entry name" value="NICALIN"/>
    <property type="match status" value="1"/>
</dbReference>
<evidence type="ECO:0000256" key="3">
    <source>
        <dbReference type="ARBA" id="ARBA00022692"/>
    </source>
</evidence>
<dbReference type="GO" id="GO:0005789">
    <property type="term" value="C:endoplasmic reticulum membrane"/>
    <property type="evidence" value="ECO:0007669"/>
    <property type="project" value="UniProtKB-SubCell"/>
</dbReference>
<evidence type="ECO:0000259" key="11">
    <source>
        <dbReference type="Pfam" id="PF04389"/>
    </source>
</evidence>
<reference evidence="13" key="1">
    <citation type="submission" date="2024-02" db="UniProtKB">
        <authorList>
            <consortium name="WormBaseParasite"/>
        </authorList>
    </citation>
    <scope>IDENTIFICATION</scope>
</reference>
<evidence type="ECO:0000256" key="9">
    <source>
        <dbReference type="ARBA" id="ARBA00034873"/>
    </source>
</evidence>
<dbReference type="GO" id="GO:0009966">
    <property type="term" value="P:regulation of signal transduction"/>
    <property type="evidence" value="ECO:0007669"/>
    <property type="project" value="InterPro"/>
</dbReference>
<evidence type="ECO:0000256" key="2">
    <source>
        <dbReference type="ARBA" id="ARBA00007717"/>
    </source>
</evidence>
<evidence type="ECO:0000256" key="1">
    <source>
        <dbReference type="ARBA" id="ARBA00004389"/>
    </source>
</evidence>
<sequence length="540" mass="62285">MLGNFFNILRNLISITCLLIFLKPTLILPIQMFNNPQEYEITAYRLQQYDIGSYSVGSKSWKFQFDASLDIENLSQKCGVILWKDFIKTNYNNIISQNNGALLIIIPQRIDELSYDDKKLMEEFENMFRNIYTNLAIFFVEDSRNVQHFMKKVQEVTTFDSSYLGQLVNLIFNNVYQLSTSNNLPNNVVKNFKMKNILGVLSSGNELNPTILFVAYYDSHSIIPALSVSANSNGSGVSILLELLAIFGKFYENKNTIPQYNMMFALTGGGKYNYQGSRHLIDYLYEKKKEKNIELVICLDSMAKKDFMNIHLSKYPSDKSATFRFIKNLKLFSNSIKIVSKKINLNHYKLAWEHEIYNIRKIPAITLSDIDTHDSLERNSFFDTYSSLSFDVLLNNIRIISETVISYVFNISNELCEKLENDCSVLNSSIISKERVSIFLNIVNSHSRAPPQSLDNLINQLQIIVEKYSKQDAVISQFTPVDVNLYSVLKDKITIYCTKSTAFDIVLAIMISFYLFILKCFVKNFLNFLVSVFPGFLERR</sequence>
<evidence type="ECO:0000256" key="7">
    <source>
        <dbReference type="ARBA" id="ARBA00023136"/>
    </source>
</evidence>
<accession>A0AAF5HZJ4</accession>
<keyword evidence="8" id="KW-0325">Glycoprotein</keyword>
<evidence type="ECO:0000313" key="12">
    <source>
        <dbReference type="Proteomes" id="UP000035681"/>
    </source>
</evidence>
<feature type="domain" description="Peptidase M28" evidence="11">
    <location>
        <begin position="196"/>
        <end position="400"/>
    </location>
</feature>
<dbReference type="AlphaFoldDB" id="A0AAF5HZJ4"/>
<keyword evidence="7 10" id="KW-0472">Membrane</keyword>
<keyword evidence="3 10" id="KW-0812">Transmembrane</keyword>
<organism evidence="12 13">
    <name type="scientific">Strongyloides stercoralis</name>
    <name type="common">Threadworm</name>
    <dbReference type="NCBI Taxonomy" id="6248"/>
    <lineage>
        <taxon>Eukaryota</taxon>
        <taxon>Metazoa</taxon>
        <taxon>Ecdysozoa</taxon>
        <taxon>Nematoda</taxon>
        <taxon>Chromadorea</taxon>
        <taxon>Rhabditida</taxon>
        <taxon>Tylenchina</taxon>
        <taxon>Panagrolaimomorpha</taxon>
        <taxon>Strongyloidoidea</taxon>
        <taxon>Strongyloididae</taxon>
        <taxon>Strongyloides</taxon>
    </lineage>
</organism>
<name>A0AAF5HZJ4_STRER</name>
<protein>
    <recommendedName>
        <fullName evidence="9">BOS complex subunit NCLN</fullName>
    </recommendedName>
</protein>
<evidence type="ECO:0000256" key="6">
    <source>
        <dbReference type="ARBA" id="ARBA00022989"/>
    </source>
</evidence>
<keyword evidence="12" id="KW-1185">Reference proteome</keyword>
<evidence type="ECO:0000256" key="10">
    <source>
        <dbReference type="SAM" id="Phobius"/>
    </source>
</evidence>
<proteinExistence type="inferred from homology"/>
<dbReference type="Proteomes" id="UP000035681">
    <property type="component" value="Unplaced"/>
</dbReference>
<comment type="similarity">
    <text evidence="2">Belongs to the nicastrin family.</text>
</comment>
<dbReference type="InterPro" id="IPR016574">
    <property type="entry name" value="Nicalin"/>
</dbReference>
<dbReference type="Pfam" id="PF04389">
    <property type="entry name" value="Peptidase_M28"/>
    <property type="match status" value="1"/>
</dbReference>
<evidence type="ECO:0000256" key="5">
    <source>
        <dbReference type="ARBA" id="ARBA00022824"/>
    </source>
</evidence>
<feature type="transmembrane region" description="Helical" evidence="10">
    <location>
        <begin position="502"/>
        <end position="522"/>
    </location>
</feature>
<comment type="subcellular location">
    <subcellularLocation>
        <location evidence="1">Endoplasmic reticulum membrane</location>
        <topology evidence="1">Single-pass membrane protein</topology>
    </subcellularLocation>
</comment>
<evidence type="ECO:0000313" key="13">
    <source>
        <dbReference type="WBParaSite" id="TCONS_00005152.p1"/>
    </source>
</evidence>
<dbReference type="InterPro" id="IPR007484">
    <property type="entry name" value="Peptidase_M28"/>
</dbReference>
<keyword evidence="5" id="KW-0256">Endoplasmic reticulum</keyword>
<evidence type="ECO:0000256" key="8">
    <source>
        <dbReference type="ARBA" id="ARBA00023180"/>
    </source>
</evidence>
<dbReference type="WBParaSite" id="TCONS_00005152.p1">
    <property type="protein sequence ID" value="TCONS_00005152.p1"/>
    <property type="gene ID" value="XLOC_003488"/>
</dbReference>
<evidence type="ECO:0000256" key="4">
    <source>
        <dbReference type="ARBA" id="ARBA00022729"/>
    </source>
</evidence>
<dbReference type="SUPFAM" id="SSF53187">
    <property type="entry name" value="Zn-dependent exopeptidases"/>
    <property type="match status" value="1"/>
</dbReference>
<keyword evidence="6 10" id="KW-1133">Transmembrane helix</keyword>
<dbReference type="Gene3D" id="3.40.630.10">
    <property type="entry name" value="Zn peptidases"/>
    <property type="match status" value="1"/>
</dbReference>